<dbReference type="NCBIfam" id="TIGR02937">
    <property type="entry name" value="sigma70-ECF"/>
    <property type="match status" value="1"/>
</dbReference>
<evidence type="ECO:0000256" key="1">
    <source>
        <dbReference type="ARBA" id="ARBA00010641"/>
    </source>
</evidence>
<dbReference type="RefSeq" id="WP_254014988.1">
    <property type="nucleotide sequence ID" value="NZ_JAMZMM010000530.1"/>
</dbReference>
<dbReference type="Gene3D" id="1.10.1740.10">
    <property type="match status" value="1"/>
</dbReference>
<keyword evidence="2" id="KW-0805">Transcription regulation</keyword>
<dbReference type="GO" id="GO:0006352">
    <property type="term" value="P:DNA-templated transcription initiation"/>
    <property type="evidence" value="ECO:0007669"/>
    <property type="project" value="InterPro"/>
</dbReference>
<dbReference type="SUPFAM" id="SSF88946">
    <property type="entry name" value="Sigma2 domain of RNA polymerase sigma factors"/>
    <property type="match status" value="1"/>
</dbReference>
<reference evidence="8" key="1">
    <citation type="submission" date="2022-06" db="EMBL/GenBank/DDBJ databases">
        <title>New cyanobacteria of genus Symplocastrum in benthos of Lake Baikal.</title>
        <authorList>
            <person name="Sorokovikova E."/>
            <person name="Tikhonova I."/>
            <person name="Krasnopeev A."/>
            <person name="Evseev P."/>
            <person name="Gladkikh A."/>
            <person name="Belykh O."/>
        </authorList>
    </citation>
    <scope>NUCLEOTIDE SEQUENCE</scope>
    <source>
        <strain evidence="8">BBK-W-15</strain>
    </source>
</reference>
<evidence type="ECO:0000313" key="8">
    <source>
        <dbReference type="EMBL" id="MCP2732264.1"/>
    </source>
</evidence>
<dbReference type="Pfam" id="PF04542">
    <property type="entry name" value="Sigma70_r2"/>
    <property type="match status" value="1"/>
</dbReference>
<dbReference type="InterPro" id="IPR007627">
    <property type="entry name" value="RNA_pol_sigma70_r2"/>
</dbReference>
<dbReference type="PANTHER" id="PTHR43133:SF8">
    <property type="entry name" value="RNA POLYMERASE SIGMA FACTOR HI_1459-RELATED"/>
    <property type="match status" value="1"/>
</dbReference>
<organism evidence="8 9">
    <name type="scientific">Limnofasciculus baicalensis BBK-W-15</name>
    <dbReference type="NCBI Taxonomy" id="2699891"/>
    <lineage>
        <taxon>Bacteria</taxon>
        <taxon>Bacillati</taxon>
        <taxon>Cyanobacteriota</taxon>
        <taxon>Cyanophyceae</taxon>
        <taxon>Coleofasciculales</taxon>
        <taxon>Coleofasciculaceae</taxon>
        <taxon>Limnofasciculus</taxon>
        <taxon>Limnofasciculus baicalensis</taxon>
    </lineage>
</organism>
<dbReference type="SUPFAM" id="SSF88659">
    <property type="entry name" value="Sigma3 and sigma4 domains of RNA polymerase sigma factors"/>
    <property type="match status" value="1"/>
</dbReference>
<evidence type="ECO:0000259" key="7">
    <source>
        <dbReference type="Pfam" id="PF08281"/>
    </source>
</evidence>
<evidence type="ECO:0000256" key="5">
    <source>
        <dbReference type="ARBA" id="ARBA00023163"/>
    </source>
</evidence>
<sequence length="314" mass="35660">MSNSQLVATSGAVCLSRNSEEKKFWQVWQEYRDYLYSCCLKWMGGNPTDAEDALSRATIKAWEKLEKFEGKIKNFKSWLTSLTHNLCMDIHRERDRSANLVEDIEVYAAGEEREVVSCEDTPESALEKEERKTVIRRAIDNLPTRLRETFILHFDRELSYKEIAQQQEISYQNVSKRISQARAILREELRGYFLGENETKTELSVKSTKAGKESGIGEKSQENGRVEPIVAETVRLSVAVEEVEIKPLVKEEITPLIPPCEGGTLEGKLLRCAEDFCLEMRGETNSLSLVRGGLETRGETNSLSLVRGGLEMRG</sequence>
<name>A0AAE3GXC3_9CYAN</name>
<dbReference type="InterPro" id="IPR014284">
    <property type="entry name" value="RNA_pol_sigma-70_dom"/>
</dbReference>
<evidence type="ECO:0000256" key="3">
    <source>
        <dbReference type="ARBA" id="ARBA00023082"/>
    </source>
</evidence>
<keyword evidence="4" id="KW-0238">DNA-binding</keyword>
<comment type="caution">
    <text evidence="8">The sequence shown here is derived from an EMBL/GenBank/DDBJ whole genome shotgun (WGS) entry which is preliminary data.</text>
</comment>
<comment type="similarity">
    <text evidence="1">Belongs to the sigma-70 factor family. ECF subfamily.</text>
</comment>
<dbReference type="InterPro" id="IPR013249">
    <property type="entry name" value="RNA_pol_sigma70_r4_t2"/>
</dbReference>
<accession>A0AAE3GXC3</accession>
<protein>
    <submittedName>
        <fullName evidence="8">Sigma-70 family RNA polymerase sigma factor</fullName>
    </submittedName>
</protein>
<evidence type="ECO:0000256" key="2">
    <source>
        <dbReference type="ARBA" id="ARBA00023015"/>
    </source>
</evidence>
<keyword evidence="5" id="KW-0804">Transcription</keyword>
<evidence type="ECO:0000259" key="6">
    <source>
        <dbReference type="Pfam" id="PF04542"/>
    </source>
</evidence>
<dbReference type="GO" id="GO:0003677">
    <property type="term" value="F:DNA binding"/>
    <property type="evidence" value="ECO:0007669"/>
    <property type="project" value="UniProtKB-KW"/>
</dbReference>
<evidence type="ECO:0000256" key="4">
    <source>
        <dbReference type="ARBA" id="ARBA00023125"/>
    </source>
</evidence>
<dbReference type="InterPro" id="IPR039425">
    <property type="entry name" value="RNA_pol_sigma-70-like"/>
</dbReference>
<dbReference type="Pfam" id="PF08281">
    <property type="entry name" value="Sigma70_r4_2"/>
    <property type="match status" value="1"/>
</dbReference>
<dbReference type="CDD" id="cd06171">
    <property type="entry name" value="Sigma70_r4"/>
    <property type="match status" value="1"/>
</dbReference>
<dbReference type="GO" id="GO:0016987">
    <property type="term" value="F:sigma factor activity"/>
    <property type="evidence" value="ECO:0007669"/>
    <property type="project" value="UniProtKB-KW"/>
</dbReference>
<dbReference type="EMBL" id="JAMZMM010000530">
    <property type="protein sequence ID" value="MCP2732264.1"/>
    <property type="molecule type" value="Genomic_DNA"/>
</dbReference>
<dbReference type="InterPro" id="IPR036388">
    <property type="entry name" value="WH-like_DNA-bd_sf"/>
</dbReference>
<feature type="non-terminal residue" evidence="8">
    <location>
        <position position="314"/>
    </location>
</feature>
<feature type="domain" description="RNA polymerase sigma-70 region 2" evidence="6">
    <location>
        <begin position="29"/>
        <end position="96"/>
    </location>
</feature>
<dbReference type="Proteomes" id="UP001204953">
    <property type="component" value="Unassembled WGS sequence"/>
</dbReference>
<dbReference type="AlphaFoldDB" id="A0AAE3GXC3"/>
<dbReference type="InterPro" id="IPR013324">
    <property type="entry name" value="RNA_pol_sigma_r3/r4-like"/>
</dbReference>
<keyword evidence="3" id="KW-0731">Sigma factor</keyword>
<dbReference type="PANTHER" id="PTHR43133">
    <property type="entry name" value="RNA POLYMERASE ECF-TYPE SIGMA FACTO"/>
    <property type="match status" value="1"/>
</dbReference>
<proteinExistence type="inferred from homology"/>
<gene>
    <name evidence="8" type="ORF">NJ959_27920</name>
</gene>
<dbReference type="InterPro" id="IPR013325">
    <property type="entry name" value="RNA_pol_sigma_r2"/>
</dbReference>
<feature type="domain" description="RNA polymerase sigma factor 70 region 4 type 2" evidence="7">
    <location>
        <begin position="135"/>
        <end position="183"/>
    </location>
</feature>
<evidence type="ECO:0000313" key="9">
    <source>
        <dbReference type="Proteomes" id="UP001204953"/>
    </source>
</evidence>
<keyword evidence="9" id="KW-1185">Reference proteome</keyword>
<dbReference type="Gene3D" id="1.10.10.10">
    <property type="entry name" value="Winged helix-like DNA-binding domain superfamily/Winged helix DNA-binding domain"/>
    <property type="match status" value="1"/>
</dbReference>